<sequence>MALPVLVLVAAPAPLAAQSFDLLGGTTPAATSSSAKPTEKKADKPASTKTVAKASATPAPSDSPAPSAVATMAPTPTAAPTGTPPAPLTSPPADDPLVVPPEATSQDSAAELGQESWWPLELAAGLTAALLLGAAAIRLQLHTRLSQWHEEWQDRREAKQQARREAKSKAAEAKSQAAAEKQEAAARYRSLRKPVAPAEIQPAPLPVLAEEDAPDARLAALREQFLAARDLGQSPETAPASPSGLVDITIDDSATDLSPTAEANEDWAEENIEDESVESEITEEAPAAFRPSPLFASLTEAPIPAPPPPVADVEPWTESESTAAIPDLPKRALMVALVPTRFTTSLTQAALRYKLTLHNRAKEPLGPIMLLAALADPDGDAVGPEDVHSHAMLRAGGKVEFSGELKLPLAEVSPIVLGGAELFVPMVQVAIEASRSGALAQFAPYRTEAGFLVGKAQDDGEGKTLAPIRLDAGLVNLDDLAQRAMTLEKPQKHQTKV</sequence>
<proteinExistence type="predicted"/>
<evidence type="ECO:0000256" key="1">
    <source>
        <dbReference type="SAM" id="MobiDB-lite"/>
    </source>
</evidence>
<feature type="chain" id="PRO_5019509833" evidence="2">
    <location>
        <begin position="17"/>
        <end position="497"/>
    </location>
</feature>
<feature type="region of interest" description="Disordered" evidence="1">
    <location>
        <begin position="156"/>
        <end position="185"/>
    </location>
</feature>
<feature type="compositionally biased region" description="Pro residues" evidence="1">
    <location>
        <begin position="82"/>
        <end position="94"/>
    </location>
</feature>
<dbReference type="EMBL" id="SACO01000001">
    <property type="protein sequence ID" value="RVU07588.1"/>
    <property type="molecule type" value="Genomic_DNA"/>
</dbReference>
<feature type="compositionally biased region" description="Basic and acidic residues" evidence="1">
    <location>
        <begin position="37"/>
        <end position="46"/>
    </location>
</feature>
<evidence type="ECO:0000313" key="4">
    <source>
        <dbReference type="Proteomes" id="UP000282837"/>
    </source>
</evidence>
<protein>
    <submittedName>
        <fullName evidence="3">Uncharacterized protein</fullName>
    </submittedName>
</protein>
<name>A0A437NCB2_9SPHN</name>
<feature type="region of interest" description="Disordered" evidence="1">
    <location>
        <begin position="25"/>
        <end position="112"/>
    </location>
</feature>
<feature type="signal peptide" evidence="2">
    <location>
        <begin position="1"/>
        <end position="16"/>
    </location>
</feature>
<feature type="compositionally biased region" description="Acidic residues" evidence="1">
    <location>
        <begin position="263"/>
        <end position="283"/>
    </location>
</feature>
<dbReference type="AlphaFoldDB" id="A0A437NCB2"/>
<organism evidence="3 4">
    <name type="scientific">Novosphingobium umbonatum</name>
    <dbReference type="NCBI Taxonomy" id="1908524"/>
    <lineage>
        <taxon>Bacteria</taxon>
        <taxon>Pseudomonadati</taxon>
        <taxon>Pseudomonadota</taxon>
        <taxon>Alphaproteobacteria</taxon>
        <taxon>Sphingomonadales</taxon>
        <taxon>Sphingomonadaceae</taxon>
        <taxon>Novosphingobium</taxon>
    </lineage>
</organism>
<keyword evidence="4" id="KW-1185">Reference proteome</keyword>
<evidence type="ECO:0000313" key="3">
    <source>
        <dbReference type="EMBL" id="RVU07588.1"/>
    </source>
</evidence>
<feature type="compositionally biased region" description="Basic and acidic residues" evidence="1">
    <location>
        <begin position="156"/>
        <end position="172"/>
    </location>
</feature>
<keyword evidence="2" id="KW-0732">Signal</keyword>
<accession>A0A437NCB2</accession>
<evidence type="ECO:0000256" key="2">
    <source>
        <dbReference type="SAM" id="SignalP"/>
    </source>
</evidence>
<feature type="compositionally biased region" description="Low complexity" evidence="1">
    <location>
        <begin position="47"/>
        <end position="81"/>
    </location>
</feature>
<dbReference type="Proteomes" id="UP000282837">
    <property type="component" value="Unassembled WGS sequence"/>
</dbReference>
<comment type="caution">
    <text evidence="3">The sequence shown here is derived from an EMBL/GenBank/DDBJ whole genome shotgun (WGS) entry which is preliminary data.</text>
</comment>
<feature type="region of interest" description="Disordered" evidence="1">
    <location>
        <begin position="260"/>
        <end position="283"/>
    </location>
</feature>
<gene>
    <name evidence="3" type="ORF">EOE18_00405</name>
</gene>
<reference evidence="3 4" key="1">
    <citation type="submission" date="2019-01" db="EMBL/GenBank/DDBJ databases">
        <authorList>
            <person name="Chen W.-M."/>
        </authorList>
    </citation>
    <scope>NUCLEOTIDE SEQUENCE [LARGE SCALE GENOMIC DNA]</scope>
    <source>
        <strain evidence="3 4">FSY-9</strain>
    </source>
</reference>